<dbReference type="SMART" id="SM00490">
    <property type="entry name" value="HELICc"/>
    <property type="match status" value="1"/>
</dbReference>
<dbReference type="SMART" id="SM00487">
    <property type="entry name" value="DEXDc"/>
    <property type="match status" value="1"/>
</dbReference>
<feature type="region of interest" description="Disordered" evidence="5">
    <location>
        <begin position="15"/>
        <end position="36"/>
    </location>
</feature>
<dbReference type="PROSITE" id="PS51467">
    <property type="entry name" value="HARP"/>
    <property type="match status" value="1"/>
</dbReference>
<evidence type="ECO:0000256" key="3">
    <source>
        <dbReference type="ARBA" id="ARBA00023242"/>
    </source>
</evidence>
<dbReference type="GO" id="GO:0005524">
    <property type="term" value="F:ATP binding"/>
    <property type="evidence" value="ECO:0007669"/>
    <property type="project" value="InterPro"/>
</dbReference>
<gene>
    <name evidence="10" type="primary">LOC114242381</name>
</gene>
<dbReference type="GO" id="GO:0016787">
    <property type="term" value="F:hydrolase activity"/>
    <property type="evidence" value="ECO:0007669"/>
    <property type="project" value="UniProtKB-KW"/>
</dbReference>
<feature type="domain" description="Helicase C-terminal" evidence="7">
    <location>
        <begin position="452"/>
        <end position="608"/>
    </location>
</feature>
<dbReference type="Pfam" id="PF00271">
    <property type="entry name" value="Helicase_C"/>
    <property type="match status" value="1"/>
</dbReference>
<dbReference type="Pfam" id="PF07443">
    <property type="entry name" value="HARP"/>
    <property type="match status" value="1"/>
</dbReference>
<dbReference type="PROSITE" id="PS51194">
    <property type="entry name" value="HELICASE_CTER"/>
    <property type="match status" value="1"/>
</dbReference>
<dbReference type="KEGG" id="bman:114242381"/>
<evidence type="ECO:0000259" key="7">
    <source>
        <dbReference type="PROSITE" id="PS51194"/>
    </source>
</evidence>
<evidence type="ECO:0000256" key="4">
    <source>
        <dbReference type="PROSITE-ProRule" id="PRU00800"/>
    </source>
</evidence>
<dbReference type="Proteomes" id="UP000504629">
    <property type="component" value="Unplaced"/>
</dbReference>
<dbReference type="InterPro" id="IPR038718">
    <property type="entry name" value="SNF2-like_sf"/>
</dbReference>
<dbReference type="GO" id="GO:0006281">
    <property type="term" value="P:DNA repair"/>
    <property type="evidence" value="ECO:0007669"/>
    <property type="project" value="TreeGrafter"/>
</dbReference>
<evidence type="ECO:0000313" key="10">
    <source>
        <dbReference type="RefSeq" id="XP_028029318.1"/>
    </source>
</evidence>
<feature type="domain" description="HARP" evidence="8">
    <location>
        <begin position="62"/>
        <end position="138"/>
    </location>
</feature>
<dbReference type="InterPro" id="IPR000330">
    <property type="entry name" value="SNF2_N"/>
</dbReference>
<evidence type="ECO:0000256" key="2">
    <source>
        <dbReference type="ARBA" id="ARBA00022801"/>
    </source>
</evidence>
<comment type="similarity">
    <text evidence="4">Belongs to the SNF2/RAD54 helicase family. SMARCAL1 subfamily.</text>
</comment>
<dbReference type="PANTHER" id="PTHR45766">
    <property type="entry name" value="DNA ANNEALING HELICASE AND ENDONUCLEASE ZRANB3 FAMILY MEMBER"/>
    <property type="match status" value="1"/>
</dbReference>
<dbReference type="GO" id="GO:0031297">
    <property type="term" value="P:replication fork processing"/>
    <property type="evidence" value="ECO:0007669"/>
    <property type="project" value="TreeGrafter"/>
</dbReference>
<dbReference type="PROSITE" id="PS51192">
    <property type="entry name" value="HELICASE_ATP_BIND_1"/>
    <property type="match status" value="1"/>
</dbReference>
<evidence type="ECO:0000259" key="6">
    <source>
        <dbReference type="PROSITE" id="PS51192"/>
    </source>
</evidence>
<dbReference type="Pfam" id="PF00176">
    <property type="entry name" value="SNF2-rel_dom"/>
    <property type="match status" value="1"/>
</dbReference>
<dbReference type="InterPro" id="IPR027417">
    <property type="entry name" value="P-loop_NTPase"/>
</dbReference>
<keyword evidence="3" id="KW-0539">Nucleus</keyword>
<organism evidence="9 10">
    <name type="scientific">Bombyx mandarina</name>
    <name type="common">Wild silk moth</name>
    <name type="synonym">Wild silkworm</name>
    <dbReference type="NCBI Taxonomy" id="7092"/>
    <lineage>
        <taxon>Eukaryota</taxon>
        <taxon>Metazoa</taxon>
        <taxon>Ecdysozoa</taxon>
        <taxon>Arthropoda</taxon>
        <taxon>Hexapoda</taxon>
        <taxon>Insecta</taxon>
        <taxon>Pterygota</taxon>
        <taxon>Neoptera</taxon>
        <taxon>Endopterygota</taxon>
        <taxon>Lepidoptera</taxon>
        <taxon>Glossata</taxon>
        <taxon>Ditrysia</taxon>
        <taxon>Bombycoidea</taxon>
        <taxon>Bombycidae</taxon>
        <taxon>Bombycinae</taxon>
        <taxon>Bombyx</taxon>
    </lineage>
</organism>
<comment type="subcellular location">
    <subcellularLocation>
        <location evidence="1">Nucleus</location>
    </subcellularLocation>
</comment>
<evidence type="ECO:0000313" key="9">
    <source>
        <dbReference type="Proteomes" id="UP000504629"/>
    </source>
</evidence>
<dbReference type="InterPro" id="IPR049730">
    <property type="entry name" value="SNF2/RAD54-like_C"/>
</dbReference>
<dbReference type="InterPro" id="IPR014001">
    <property type="entry name" value="Helicase_ATP-bd"/>
</dbReference>
<dbReference type="GeneID" id="114242381"/>
<protein>
    <submittedName>
        <fullName evidence="10">SWI/SNF-related matrix-associated actin-dependent regulator of chromatin subfamily A-like protein 1</fullName>
    </submittedName>
</protein>
<keyword evidence="2" id="KW-0378">Hydrolase</keyword>
<proteinExistence type="inferred from homology"/>
<dbReference type="PANTHER" id="PTHR45766:SF6">
    <property type="entry name" value="SWI_SNF-RELATED MATRIX-ASSOCIATED ACTIN-DEPENDENT REGULATOR OF CHROMATIN SUBFAMILY A-LIKE PROTEIN 1"/>
    <property type="match status" value="1"/>
</dbReference>
<dbReference type="CTD" id="33709"/>
<reference evidence="10" key="1">
    <citation type="submission" date="2025-08" db="UniProtKB">
        <authorList>
            <consortium name="RefSeq"/>
        </authorList>
    </citation>
    <scope>IDENTIFICATION</scope>
    <source>
        <tissue evidence="10">Silk gland</tissue>
    </source>
</reference>
<dbReference type="Gene3D" id="3.40.50.300">
    <property type="entry name" value="P-loop containing nucleotide triphosphate hydrolases"/>
    <property type="match status" value="1"/>
</dbReference>
<evidence type="ECO:0000256" key="1">
    <source>
        <dbReference type="ARBA" id="ARBA00004123"/>
    </source>
</evidence>
<feature type="compositionally biased region" description="Polar residues" evidence="5">
    <location>
        <begin position="22"/>
        <end position="32"/>
    </location>
</feature>
<sequence>MLCSKEEIEKKRLSALHKRQNKISNTSTSPLNKLNRKTCPLRDNLQKNLPYLTPRSDQTTQNVPVTKVVTGNVYLISEDRFEVNPSEFCAPLINIFKTIPSRIYADKTKLWNFSIEDYNQLMSKVAPLAPHVVLGAIPPYVLKILKEQTVDPKNIDLMPIESTIRQKLLPFQEDGVRFGIARHGRCMIADDMGLGKTYQALAIASYYRHEWPLLIVTTSSMRETWQRTIHDLLPSVPMMNIAVLSSGKDVNIIADKQTEVVIVSYKMTSMHTELLQNKNFGVVIIDESHHLKSGRARCVAALGRVAGRRARALLLSGTPALSRPAELYAQLALIRRDLFPSYTEFGKRYCNGKQTSFGWDMSGQSNLAELQVLLQKFLIRRTKEQVLTNLEEKIRESVLLDSTLLRYSAEDEAGLSQLADTYRSTSKAEKHAALINFFSESARVKLPAICKYIKQLLADEATGKFLVFAHHKIVIEAICATLDEAAVNYICIAGSTPAHSRADLVDRFQHSASCRAGVLSITAASAGITLTAADLVLFAELHWNPGILTQAESRAHRLGRAGAVRVRYLLAARTADDHMWPLLQSKLNVLNDVGLSEDTFETTTMKHQESNNRITQYLTPPKRPKNKNDYIPGTNIRKNPLKSLANTSGNTEQVTSNVTLTDEMDWDSDIDINKALADELDKSFFDDQDGDEMLANIDI</sequence>
<dbReference type="OrthoDB" id="2801544at2759"/>
<dbReference type="InterPro" id="IPR001650">
    <property type="entry name" value="Helicase_C-like"/>
</dbReference>
<name>A0A6J2JJ58_BOMMA</name>
<dbReference type="Gene3D" id="3.40.50.10810">
    <property type="entry name" value="Tandem AAA-ATPase domain"/>
    <property type="match status" value="1"/>
</dbReference>
<accession>A0A6J2JJ58</accession>
<dbReference type="GO" id="GO:0043596">
    <property type="term" value="C:nuclear replication fork"/>
    <property type="evidence" value="ECO:0007669"/>
    <property type="project" value="TreeGrafter"/>
</dbReference>
<keyword evidence="9" id="KW-1185">Reference proteome</keyword>
<dbReference type="SUPFAM" id="SSF52540">
    <property type="entry name" value="P-loop containing nucleoside triphosphate hydrolases"/>
    <property type="match status" value="2"/>
</dbReference>
<evidence type="ECO:0000259" key="8">
    <source>
        <dbReference type="PROSITE" id="PS51467"/>
    </source>
</evidence>
<feature type="domain" description="Helicase ATP-binding" evidence="6">
    <location>
        <begin position="177"/>
        <end position="337"/>
    </location>
</feature>
<dbReference type="InterPro" id="IPR010003">
    <property type="entry name" value="HARP_dom"/>
</dbReference>
<dbReference type="AlphaFoldDB" id="A0A6J2JJ58"/>
<dbReference type="CDD" id="cd18010">
    <property type="entry name" value="DEXHc_HARP_SMARCAL1"/>
    <property type="match status" value="1"/>
</dbReference>
<dbReference type="RefSeq" id="XP_028029318.1">
    <property type="nucleotide sequence ID" value="XM_028173517.1"/>
</dbReference>
<evidence type="ECO:0000256" key="5">
    <source>
        <dbReference type="SAM" id="MobiDB-lite"/>
    </source>
</evidence>
<dbReference type="CDD" id="cd18793">
    <property type="entry name" value="SF2_C_SNF"/>
    <property type="match status" value="1"/>
</dbReference>